<dbReference type="PROSITE" id="PS50977">
    <property type="entry name" value="HTH_TETR_2"/>
    <property type="match status" value="1"/>
</dbReference>
<feature type="domain" description="HTH tetR-type" evidence="5">
    <location>
        <begin position="17"/>
        <end position="77"/>
    </location>
</feature>
<evidence type="ECO:0000256" key="3">
    <source>
        <dbReference type="ARBA" id="ARBA00023163"/>
    </source>
</evidence>
<dbReference type="Pfam" id="PF00440">
    <property type="entry name" value="TetR_N"/>
    <property type="match status" value="1"/>
</dbReference>
<name>A0A849BWQ4_9NOCA</name>
<evidence type="ECO:0000256" key="4">
    <source>
        <dbReference type="PROSITE-ProRule" id="PRU00335"/>
    </source>
</evidence>
<dbReference type="RefSeq" id="WP_067522496.1">
    <property type="nucleotide sequence ID" value="NZ_JABELX010000004.1"/>
</dbReference>
<dbReference type="InterPro" id="IPR050109">
    <property type="entry name" value="HTH-type_TetR-like_transc_reg"/>
</dbReference>
<dbReference type="InterPro" id="IPR001647">
    <property type="entry name" value="HTH_TetR"/>
</dbReference>
<evidence type="ECO:0000256" key="1">
    <source>
        <dbReference type="ARBA" id="ARBA00023015"/>
    </source>
</evidence>
<dbReference type="SUPFAM" id="SSF46689">
    <property type="entry name" value="Homeodomain-like"/>
    <property type="match status" value="1"/>
</dbReference>
<keyword evidence="1" id="KW-0805">Transcription regulation</keyword>
<evidence type="ECO:0000256" key="2">
    <source>
        <dbReference type="ARBA" id="ARBA00023125"/>
    </source>
</evidence>
<dbReference type="Proteomes" id="UP000586827">
    <property type="component" value="Unassembled WGS sequence"/>
</dbReference>
<dbReference type="EMBL" id="JABELX010000004">
    <property type="protein sequence ID" value="NNH70684.1"/>
    <property type="molecule type" value="Genomic_DNA"/>
</dbReference>
<comment type="caution">
    <text evidence="6">The sequence shown here is derived from an EMBL/GenBank/DDBJ whole genome shotgun (WGS) entry which is preliminary data.</text>
</comment>
<evidence type="ECO:0000313" key="7">
    <source>
        <dbReference type="Proteomes" id="UP000586827"/>
    </source>
</evidence>
<gene>
    <name evidence="6" type="ORF">HLB23_12550</name>
</gene>
<dbReference type="InterPro" id="IPR009057">
    <property type="entry name" value="Homeodomain-like_sf"/>
</dbReference>
<evidence type="ECO:0000259" key="5">
    <source>
        <dbReference type="PROSITE" id="PS50977"/>
    </source>
</evidence>
<dbReference type="PANTHER" id="PTHR30055">
    <property type="entry name" value="HTH-TYPE TRANSCRIPTIONAL REGULATOR RUTR"/>
    <property type="match status" value="1"/>
</dbReference>
<evidence type="ECO:0000313" key="6">
    <source>
        <dbReference type="EMBL" id="NNH70684.1"/>
    </source>
</evidence>
<organism evidence="6 7">
    <name type="scientific">Nocardia uniformis</name>
    <dbReference type="NCBI Taxonomy" id="53432"/>
    <lineage>
        <taxon>Bacteria</taxon>
        <taxon>Bacillati</taxon>
        <taxon>Actinomycetota</taxon>
        <taxon>Actinomycetes</taxon>
        <taxon>Mycobacteriales</taxon>
        <taxon>Nocardiaceae</taxon>
        <taxon>Nocardia</taxon>
    </lineage>
</organism>
<keyword evidence="2 4" id="KW-0238">DNA-binding</keyword>
<sequence length="218" mass="23398">MRPARSYGGIAADERMRGRREQLIEAAIEVMARDGAGALTVRRVATEAGLSTRFVYESFADLDDLTGAAFDMTSRELATAVNTAVRGAPTGRRARITAVVEAITDFFLTRPAKGKFLSTRAYGHPGSARTRLARSEDYVAAFAALLADLVDGLGAEDRAVALTSRFLVSAFGETMTALAYGETPYTRDEFVHDNVELFLGALDGLDRIADQSSSSDSS</sequence>
<dbReference type="GO" id="GO:0003700">
    <property type="term" value="F:DNA-binding transcription factor activity"/>
    <property type="evidence" value="ECO:0007669"/>
    <property type="project" value="TreeGrafter"/>
</dbReference>
<dbReference type="Gene3D" id="1.10.357.10">
    <property type="entry name" value="Tetracycline Repressor, domain 2"/>
    <property type="match status" value="1"/>
</dbReference>
<keyword evidence="3" id="KW-0804">Transcription</keyword>
<protein>
    <submittedName>
        <fullName evidence="6">TetR family transcriptional regulator</fullName>
    </submittedName>
</protein>
<dbReference type="PANTHER" id="PTHR30055:SF234">
    <property type="entry name" value="HTH-TYPE TRANSCRIPTIONAL REGULATOR BETI"/>
    <property type="match status" value="1"/>
</dbReference>
<keyword evidence="7" id="KW-1185">Reference proteome</keyword>
<reference evidence="6 7" key="1">
    <citation type="submission" date="2020-05" db="EMBL/GenBank/DDBJ databases">
        <title>MicrobeNet Type strains.</title>
        <authorList>
            <person name="Nicholson A.C."/>
        </authorList>
    </citation>
    <scope>NUCLEOTIDE SEQUENCE [LARGE SCALE GENOMIC DNA]</scope>
    <source>
        <strain evidence="6 7">JCM 3224</strain>
    </source>
</reference>
<dbReference type="AlphaFoldDB" id="A0A849BWQ4"/>
<dbReference type="GO" id="GO:0000976">
    <property type="term" value="F:transcription cis-regulatory region binding"/>
    <property type="evidence" value="ECO:0007669"/>
    <property type="project" value="TreeGrafter"/>
</dbReference>
<accession>A0A849BWQ4</accession>
<proteinExistence type="predicted"/>
<feature type="DNA-binding region" description="H-T-H motif" evidence="4">
    <location>
        <begin position="40"/>
        <end position="59"/>
    </location>
</feature>